<dbReference type="HOGENOM" id="CLU_480441_0_0_11"/>
<name>A6WAT8_KINRD</name>
<evidence type="ECO:0008006" key="3">
    <source>
        <dbReference type="Google" id="ProtNLM"/>
    </source>
</evidence>
<dbReference type="EMBL" id="CP000750">
    <property type="protein sequence ID" value="ABS03927.1"/>
    <property type="molecule type" value="Genomic_DNA"/>
</dbReference>
<dbReference type="AlphaFoldDB" id="A6WAT8"/>
<keyword evidence="2" id="KW-1185">Reference proteome</keyword>
<dbReference type="STRING" id="266940.Krad_2448"/>
<reference evidence="2" key="1">
    <citation type="journal article" date="2008" name="PLoS ONE">
        <title>Survival in nuclear waste, extreme resistance, and potential applications gleaned from the genome sequence of Kineococcus radiotolerans SRS30216.</title>
        <authorList>
            <person name="Bagwell C.E."/>
            <person name="Bhat S."/>
            <person name="Hawkins G.M."/>
            <person name="Smith B.W."/>
            <person name="Biswas T."/>
            <person name="Hoover T.R."/>
            <person name="Saunders E."/>
            <person name="Han C.S."/>
            <person name="Tsodikov O.V."/>
            <person name="Shimkets L.J."/>
        </authorList>
    </citation>
    <scope>NUCLEOTIDE SEQUENCE [LARGE SCALE GENOMIC DNA]</scope>
    <source>
        <strain evidence="2">ATCC BAA-149 / DSM 14245 / SRS30216</strain>
    </source>
</reference>
<dbReference type="InterPro" id="IPR047900">
    <property type="entry name" value="Choice_anch_G"/>
</dbReference>
<protein>
    <recommendedName>
        <fullName evidence="3">Choice-of-anchor G family protein</fullName>
    </recommendedName>
</protein>
<evidence type="ECO:0000313" key="1">
    <source>
        <dbReference type="EMBL" id="ABS03927.1"/>
    </source>
</evidence>
<dbReference type="NCBIfam" id="NF033766">
    <property type="entry name" value="choice_anch_G"/>
    <property type="match status" value="1"/>
</dbReference>
<dbReference type="Proteomes" id="UP000001116">
    <property type="component" value="Chromosome"/>
</dbReference>
<evidence type="ECO:0000313" key="2">
    <source>
        <dbReference type="Proteomes" id="UP000001116"/>
    </source>
</evidence>
<accession>A6WAT8</accession>
<organism evidence="1 2">
    <name type="scientific">Kineococcus radiotolerans (strain ATCC BAA-149 / DSM 14245 / SRS30216)</name>
    <dbReference type="NCBI Taxonomy" id="266940"/>
    <lineage>
        <taxon>Bacteria</taxon>
        <taxon>Bacillati</taxon>
        <taxon>Actinomycetota</taxon>
        <taxon>Actinomycetes</taxon>
        <taxon>Kineosporiales</taxon>
        <taxon>Kineosporiaceae</taxon>
        <taxon>Kineococcus</taxon>
    </lineage>
</organism>
<dbReference type="eggNOG" id="ENOG5032FW0">
    <property type="taxonomic scope" value="Bacteria"/>
</dbReference>
<proteinExistence type="predicted"/>
<sequence length="567" mass="55970">MTRRAASWRAIRRRTVGQPPVSQPPVSQRAVSRRAVTAVVATTLAALLSVAHLGTLGDIAETTDASWVDREMVQSSLSVGGPLSCATLGRYRSASQARMTTGRLLGRDLSTVVDVAGVSVTNPGTGASAVPATTTPVGADAFRNNLTITALNTALSTDLSGVLTLPLAGTNLGAYAQYARAGSEGKAVAAAGLISDTGALALGSAATPATPASTPAGDAASIDLAKLAPATVALAGVNLGVGAVGARAALQGCQLSSNVPSAERSYGIASLNLRASVPAVKTVGTTLTTQLGAVSTTVDGLKTTLQSTLKNVVGPLLGGTAGTSTANITLDLAALNTELLTPLSDGMVTVDLRNGLVTVDVAELLSGSGGLNGQAPNTQLLLTTLNTTVPNRVTALLNTWKTQVQQRLTAVLNAAAVELRVTVAPLGLGTPKIVVINSTLGGLVQGTGTTSIDGAAPAGGLLSILTSSLLPALGAVVNTALFAAPAGAVPAVASALTPVIAAVAPALTPVMAAVTSVLTLTVNVQDSPASGVHRVSALRIGVLASTAAGSELRLATAVAGPVTSLTP</sequence>
<dbReference type="KEGG" id="kra:Krad_2448"/>
<gene>
    <name evidence="1" type="ordered locus">Krad_2448</name>
</gene>